<accession>A0AA42CKR8</accession>
<dbReference type="EMBL" id="JAMOIM010000001">
    <property type="protein sequence ID" value="MCW6506575.1"/>
    <property type="molecule type" value="Genomic_DNA"/>
</dbReference>
<dbReference type="SUPFAM" id="SSF51905">
    <property type="entry name" value="FAD/NAD(P)-binding domain"/>
    <property type="match status" value="1"/>
</dbReference>
<proteinExistence type="predicted"/>
<dbReference type="InterPro" id="IPR036188">
    <property type="entry name" value="FAD/NAD-bd_sf"/>
</dbReference>
<name>A0AA42CKR8_9HYPH</name>
<dbReference type="PANTHER" id="PTHR40254">
    <property type="entry name" value="BLR0577 PROTEIN"/>
    <property type="match status" value="1"/>
</dbReference>
<dbReference type="Pfam" id="PF13454">
    <property type="entry name" value="NAD_binding_9"/>
    <property type="match status" value="1"/>
</dbReference>
<reference evidence="2" key="1">
    <citation type="submission" date="2022-05" db="EMBL/GenBank/DDBJ databases">
        <authorList>
            <person name="Pankratov T."/>
        </authorList>
    </citation>
    <scope>NUCLEOTIDE SEQUENCE</scope>
    <source>
        <strain evidence="2">BP6-180914</strain>
    </source>
</reference>
<dbReference type="InterPro" id="IPR052189">
    <property type="entry name" value="L-asp_N-monooxygenase_NS-form"/>
</dbReference>
<evidence type="ECO:0000313" key="3">
    <source>
        <dbReference type="Proteomes" id="UP001165667"/>
    </source>
</evidence>
<dbReference type="AlphaFoldDB" id="A0AA42CKR8"/>
<feature type="domain" description="FAD-dependent urate hydroxylase HpyO/Asp monooxygenase CreE-like FAD/NAD(P)-binding" evidence="1">
    <location>
        <begin position="12"/>
        <end position="165"/>
    </location>
</feature>
<evidence type="ECO:0000259" key="1">
    <source>
        <dbReference type="Pfam" id="PF13454"/>
    </source>
</evidence>
<evidence type="ECO:0000313" key="2">
    <source>
        <dbReference type="EMBL" id="MCW6506575.1"/>
    </source>
</evidence>
<protein>
    <submittedName>
        <fullName evidence="2">FAD/NAD(P)-binding protein</fullName>
    </submittedName>
</protein>
<comment type="caution">
    <text evidence="2">The sequence shown here is derived from an EMBL/GenBank/DDBJ whole genome shotgun (WGS) entry which is preliminary data.</text>
</comment>
<dbReference type="RefSeq" id="WP_282582933.1">
    <property type="nucleotide sequence ID" value="NZ_JAMOIM010000001.1"/>
</dbReference>
<keyword evidence="3" id="KW-1185">Reference proteome</keyword>
<dbReference type="Gene3D" id="3.50.50.60">
    <property type="entry name" value="FAD/NAD(P)-binding domain"/>
    <property type="match status" value="1"/>
</dbReference>
<organism evidence="2 3">
    <name type="scientific">Lichenifustis flavocetrariae</name>
    <dbReference type="NCBI Taxonomy" id="2949735"/>
    <lineage>
        <taxon>Bacteria</taxon>
        <taxon>Pseudomonadati</taxon>
        <taxon>Pseudomonadota</taxon>
        <taxon>Alphaproteobacteria</taxon>
        <taxon>Hyphomicrobiales</taxon>
        <taxon>Lichenihabitantaceae</taxon>
        <taxon>Lichenifustis</taxon>
    </lineage>
</organism>
<dbReference type="PANTHER" id="PTHR40254:SF1">
    <property type="entry name" value="BLR0577 PROTEIN"/>
    <property type="match status" value="1"/>
</dbReference>
<sequence>MSAVEQRSPRLVVIGGGLTGAAAIVHSARAATGPLVIDVVEPGAEIGRGIAYGTVDPAHRINVPTDRMSLFPDDPDHLTRWLFAHGVLPDRTSTDGNGHHYVPRSAYGDYVTDTLRQTLAASPLVRFRHHRRRAAAIRAEGSGWAVDLSDGGCIDADGVLLCCGHAPPSRPSHVSQEAAYHPGYIANPWAQAAFASIGSRDNVLVVGTGLTMADVIASLDRQAHEGSLTAISRRGLLARPQGLFLSDIAFLDRDAPPTALALLRMTRRRVRELGPAIGWQPVIDALRYDLPEVWGALPPREQQRVARRLLPFWEVHRFRLAPQIHELLDREIGRRRLTIETAGLERLEVRDGRLAATIQPRSAAHETRCYDHVVLCTGPGKRLEADPLLKGLIERGLAQPDAVSLGIAVDCDSRVISSKGAAQTSFWALGPLTRGSFGEMTGAPDIIRHITRIAPLLARVPSSRLVQLQPS</sequence>
<gene>
    <name evidence="2" type="ORF">M8523_00895</name>
</gene>
<dbReference type="InterPro" id="IPR038732">
    <property type="entry name" value="HpyO/CreE_NAD-binding"/>
</dbReference>
<dbReference type="Proteomes" id="UP001165667">
    <property type="component" value="Unassembled WGS sequence"/>
</dbReference>